<evidence type="ECO:0000313" key="2">
    <source>
        <dbReference type="Proteomes" id="UP000183832"/>
    </source>
</evidence>
<name>A0A1J1HYY3_9DIPT</name>
<sequence>MTLFRKLFPQKERKKNRLYLLYQNIEIDSASRVTRLSSLIRVEKFDDSSLINRNLRAHSSFAHKVTDDLPNVHLVVVMNDANYDLSIGTNWTMDKFIFRHFHRHSIIERALHVLISKYSQTAYTSTKGFKILAIIFQLFSFLKTFKQHNGCHAQK</sequence>
<reference evidence="1 2" key="1">
    <citation type="submission" date="2015-04" db="EMBL/GenBank/DDBJ databases">
        <authorList>
            <person name="Syromyatnikov M.Y."/>
            <person name="Popov V.N."/>
        </authorList>
    </citation>
    <scope>NUCLEOTIDE SEQUENCE [LARGE SCALE GENOMIC DNA]</scope>
</reference>
<protein>
    <submittedName>
        <fullName evidence="1">CLUMA_CG006781, isoform A</fullName>
    </submittedName>
</protein>
<dbReference type="Proteomes" id="UP000183832">
    <property type="component" value="Unassembled WGS sequence"/>
</dbReference>
<dbReference type="EMBL" id="CVRI01000037">
    <property type="protein sequence ID" value="CRK93237.1"/>
    <property type="molecule type" value="Genomic_DNA"/>
</dbReference>
<keyword evidence="2" id="KW-1185">Reference proteome</keyword>
<organism evidence="1 2">
    <name type="scientific">Clunio marinus</name>
    <dbReference type="NCBI Taxonomy" id="568069"/>
    <lineage>
        <taxon>Eukaryota</taxon>
        <taxon>Metazoa</taxon>
        <taxon>Ecdysozoa</taxon>
        <taxon>Arthropoda</taxon>
        <taxon>Hexapoda</taxon>
        <taxon>Insecta</taxon>
        <taxon>Pterygota</taxon>
        <taxon>Neoptera</taxon>
        <taxon>Endopterygota</taxon>
        <taxon>Diptera</taxon>
        <taxon>Nematocera</taxon>
        <taxon>Chironomoidea</taxon>
        <taxon>Chironomidae</taxon>
        <taxon>Clunio</taxon>
    </lineage>
</organism>
<gene>
    <name evidence="1" type="ORF">CLUMA_CG006781</name>
</gene>
<proteinExistence type="predicted"/>
<evidence type="ECO:0000313" key="1">
    <source>
        <dbReference type="EMBL" id="CRK93237.1"/>
    </source>
</evidence>
<accession>A0A1J1HYY3</accession>
<dbReference type="AlphaFoldDB" id="A0A1J1HYY3"/>